<sequence length="147" mass="16426">LVEMVCSAELRVSLQEVEECLEVSEGFQTFPLPPYRHPRSPQLCMRVFGSTREEAVRVSARAAVSQSITTYCSNRYAAGEESQNFLSVYLDVTKLLESYIAKLDQLTVSSDQSVVVFDAMNALLTAQPLSVQKHTPLVNLLWSVLPR</sequence>
<reference evidence="2" key="1">
    <citation type="submission" date="2019-09" db="UniProtKB">
        <authorList>
            <consortium name="WormBaseParasite"/>
        </authorList>
    </citation>
    <scope>IDENTIFICATION</scope>
</reference>
<organism evidence="1 2">
    <name type="scientific">Heligmosomoides polygyrus</name>
    <name type="common">Parasitic roundworm</name>
    <dbReference type="NCBI Taxonomy" id="6339"/>
    <lineage>
        <taxon>Eukaryota</taxon>
        <taxon>Metazoa</taxon>
        <taxon>Ecdysozoa</taxon>
        <taxon>Nematoda</taxon>
        <taxon>Chromadorea</taxon>
        <taxon>Rhabditida</taxon>
        <taxon>Rhabditina</taxon>
        <taxon>Rhabditomorpha</taxon>
        <taxon>Strongyloidea</taxon>
        <taxon>Heligmosomidae</taxon>
        <taxon>Heligmosomoides</taxon>
    </lineage>
</organism>
<proteinExistence type="predicted"/>
<dbReference type="WBParaSite" id="HPBE_0000638701-mRNA-1">
    <property type="protein sequence ID" value="HPBE_0000638701-mRNA-1"/>
    <property type="gene ID" value="HPBE_0000638701"/>
</dbReference>
<keyword evidence="1" id="KW-1185">Reference proteome</keyword>
<dbReference type="Proteomes" id="UP000050761">
    <property type="component" value="Unassembled WGS sequence"/>
</dbReference>
<evidence type="ECO:0000313" key="2">
    <source>
        <dbReference type="WBParaSite" id="HPBE_0000638701-mRNA-1"/>
    </source>
</evidence>
<dbReference type="AlphaFoldDB" id="A0A183FHU5"/>
<accession>A0A183FHU5</accession>
<evidence type="ECO:0000313" key="1">
    <source>
        <dbReference type="Proteomes" id="UP000050761"/>
    </source>
</evidence>
<name>A0A183FHU5_HELPZ</name>
<protein>
    <submittedName>
        <fullName evidence="2">Vacuolar protein sorting-associated protein 51 homolog</fullName>
    </submittedName>
</protein>